<proteinExistence type="predicted"/>
<dbReference type="EMBL" id="CP001630">
    <property type="protein sequence ID" value="ACU34803.1"/>
    <property type="molecule type" value="Genomic_DNA"/>
</dbReference>
<evidence type="ECO:0000313" key="1">
    <source>
        <dbReference type="EMBL" id="ACU34803.1"/>
    </source>
</evidence>
<name>C6WM69_ACTMD</name>
<dbReference type="Proteomes" id="UP000002213">
    <property type="component" value="Chromosome"/>
</dbReference>
<evidence type="ECO:0000313" key="2">
    <source>
        <dbReference type="Proteomes" id="UP000002213"/>
    </source>
</evidence>
<protein>
    <submittedName>
        <fullName evidence="1">Uncharacterized protein</fullName>
    </submittedName>
</protein>
<dbReference type="KEGG" id="ami:Amir_0842"/>
<gene>
    <name evidence="1" type="ordered locus">Amir_0842</name>
</gene>
<dbReference type="HOGENOM" id="CLU_2178187_0_0_11"/>
<sequence length="109" mass="12136">MVDSSQPKESIHSMAKYTPGMTVMFKHQKHVVLRTNLKADGKDALMITPLHKDKPSGDASYIRANTSWDYRWFQLGHGTVVETATVSNTGVFPFSLNGETLKTLLKALN</sequence>
<dbReference type="AlphaFoldDB" id="C6WM69"/>
<reference evidence="1 2" key="1">
    <citation type="journal article" date="2009" name="Stand. Genomic Sci.">
        <title>Complete genome sequence of Actinosynnema mirum type strain (101).</title>
        <authorList>
            <person name="Land M."/>
            <person name="Lapidus A."/>
            <person name="Mayilraj S."/>
            <person name="Chen F."/>
            <person name="Copeland A."/>
            <person name="Del Rio T.G."/>
            <person name="Nolan M."/>
            <person name="Lucas S."/>
            <person name="Tice H."/>
            <person name="Cheng J.F."/>
            <person name="Chertkov O."/>
            <person name="Bruce D."/>
            <person name="Goodwin L."/>
            <person name="Pitluck S."/>
            <person name="Rohde M."/>
            <person name="Goker M."/>
            <person name="Pati A."/>
            <person name="Ivanova N."/>
            <person name="Mavromatis K."/>
            <person name="Chen A."/>
            <person name="Palaniappan K."/>
            <person name="Hauser L."/>
            <person name="Chang Y.J."/>
            <person name="Jeffries C.C."/>
            <person name="Brettin T."/>
            <person name="Detter J.C."/>
            <person name="Han C."/>
            <person name="Chain P."/>
            <person name="Tindall B.J."/>
            <person name="Bristow J."/>
            <person name="Eisen J.A."/>
            <person name="Markowitz V."/>
            <person name="Hugenholtz P."/>
            <person name="Kyrpides N.C."/>
            <person name="Klenk H.P."/>
        </authorList>
    </citation>
    <scope>NUCLEOTIDE SEQUENCE [LARGE SCALE GENOMIC DNA]</scope>
    <source>
        <strain evidence="2">ATCC 29888 / DSM 43827 / JCM 3225 / NBRC 14064 / NCIMB 13271 / NRRL B-12336 / IMRU 3971 / 101</strain>
    </source>
</reference>
<organism evidence="1 2">
    <name type="scientific">Actinosynnema mirum (strain ATCC 29888 / DSM 43827 / JCM 3225 / NBRC 14064 / NCIMB 13271 / NRRL B-12336 / IMRU 3971 / 101)</name>
    <dbReference type="NCBI Taxonomy" id="446462"/>
    <lineage>
        <taxon>Bacteria</taxon>
        <taxon>Bacillati</taxon>
        <taxon>Actinomycetota</taxon>
        <taxon>Actinomycetes</taxon>
        <taxon>Pseudonocardiales</taxon>
        <taxon>Pseudonocardiaceae</taxon>
        <taxon>Actinosynnema</taxon>
    </lineage>
</organism>
<accession>C6WM69</accession>
<keyword evidence="2" id="KW-1185">Reference proteome</keyword>